<keyword evidence="3" id="KW-1185">Reference proteome</keyword>
<comment type="caution">
    <text evidence="2">The sequence shown here is derived from an EMBL/GenBank/DDBJ whole genome shotgun (WGS) entry which is preliminary data.</text>
</comment>
<dbReference type="Gene3D" id="3.40.50.2000">
    <property type="entry name" value="Glycogen Phosphorylase B"/>
    <property type="match status" value="2"/>
</dbReference>
<dbReference type="InterPro" id="IPR050194">
    <property type="entry name" value="Glycosyltransferase_grp1"/>
</dbReference>
<gene>
    <name evidence="2" type="ORF">GCM10011503_15630</name>
</gene>
<protein>
    <submittedName>
        <fullName evidence="2">Polysaccharide biosynthesis protein</fullName>
    </submittedName>
</protein>
<dbReference type="InterPro" id="IPR001296">
    <property type="entry name" value="Glyco_trans_1"/>
</dbReference>
<evidence type="ECO:0000259" key="1">
    <source>
        <dbReference type="Pfam" id="PF00534"/>
    </source>
</evidence>
<dbReference type="SUPFAM" id="SSF53756">
    <property type="entry name" value="UDP-Glycosyltransferase/glycogen phosphorylase"/>
    <property type="match status" value="1"/>
</dbReference>
<dbReference type="CDD" id="cd03801">
    <property type="entry name" value="GT4_PimA-like"/>
    <property type="match status" value="1"/>
</dbReference>
<name>A0ABQ1JFQ6_9PROT</name>
<organism evidence="2 3">
    <name type="scientific">Henriciella pelagia</name>
    <dbReference type="NCBI Taxonomy" id="1977912"/>
    <lineage>
        <taxon>Bacteria</taxon>
        <taxon>Pseudomonadati</taxon>
        <taxon>Pseudomonadota</taxon>
        <taxon>Alphaproteobacteria</taxon>
        <taxon>Hyphomonadales</taxon>
        <taxon>Hyphomonadaceae</taxon>
        <taxon>Henriciella</taxon>
    </lineage>
</organism>
<reference evidence="3" key="1">
    <citation type="journal article" date="2019" name="Int. J. Syst. Evol. Microbiol.">
        <title>The Global Catalogue of Microorganisms (GCM) 10K type strain sequencing project: providing services to taxonomists for standard genome sequencing and annotation.</title>
        <authorList>
            <consortium name="The Broad Institute Genomics Platform"/>
            <consortium name="The Broad Institute Genome Sequencing Center for Infectious Disease"/>
            <person name="Wu L."/>
            <person name="Ma J."/>
        </authorList>
    </citation>
    <scope>NUCLEOTIDE SEQUENCE [LARGE SCALE GENOMIC DNA]</scope>
    <source>
        <strain evidence="3">CGMCC 1.15928</strain>
    </source>
</reference>
<sequence length="423" mass="46552">MAEIDRIVVIHDYSVAEGGAGMLAMEAIRQYRARGYPVTLMTGQGPNAALDALGVSVVGLGAQGLLETSKLEALRKGIHNSDTMKQIGAWIDDNDTPATVYHLNNWSQILSPTIYKALRPVAERTLVTCHDFFNVCPNGSFLHFGKSQTCDARPLSAECFFKQCDRRNAFHKYWRFARHIHLNQLAQFRASPSTFSFIHAEMRNKFVAAGFEAADTAIIPNPVSAWTQERIRAEENSGFLFVGRVGRDKGADIALRATRDAGQKITIIGRGELESEADRFPDATFTGWLDREEIAGHARRARALIVPSRVTEPFGLVILEAAMSGLPVIVSDSAYLSRDAERMGFGSRVSVSDEAALCETINRFATDDSLIRAMSECAFYRSSALCHTPESWTDAHLEIFSRKLGQVPIAESGHGAGLRRVAT</sequence>
<dbReference type="EMBL" id="BMKF01000002">
    <property type="protein sequence ID" value="GGB67835.1"/>
    <property type="molecule type" value="Genomic_DNA"/>
</dbReference>
<dbReference type="Pfam" id="PF00534">
    <property type="entry name" value="Glycos_transf_1"/>
    <property type="match status" value="1"/>
</dbReference>
<proteinExistence type="predicted"/>
<accession>A0ABQ1JFQ6</accession>
<dbReference type="RefSeq" id="WP_095380843.1">
    <property type="nucleotide sequence ID" value="NZ_BMKF01000002.1"/>
</dbReference>
<dbReference type="PANTHER" id="PTHR45947:SF3">
    <property type="entry name" value="SULFOQUINOVOSYL TRANSFERASE SQD2"/>
    <property type="match status" value="1"/>
</dbReference>
<evidence type="ECO:0000313" key="3">
    <source>
        <dbReference type="Proteomes" id="UP000628854"/>
    </source>
</evidence>
<feature type="domain" description="Glycosyl transferase family 1" evidence="1">
    <location>
        <begin position="233"/>
        <end position="376"/>
    </location>
</feature>
<dbReference type="PANTHER" id="PTHR45947">
    <property type="entry name" value="SULFOQUINOVOSYL TRANSFERASE SQD2"/>
    <property type="match status" value="1"/>
</dbReference>
<evidence type="ECO:0000313" key="2">
    <source>
        <dbReference type="EMBL" id="GGB67835.1"/>
    </source>
</evidence>
<dbReference type="Proteomes" id="UP000628854">
    <property type="component" value="Unassembled WGS sequence"/>
</dbReference>